<reference evidence="2" key="1">
    <citation type="submission" date="2022-10" db="EMBL/GenBank/DDBJ databases">
        <title>The WGS of Solirubrobacter ginsenosidimutans DSM 21036.</title>
        <authorList>
            <person name="Jiang Z."/>
        </authorList>
    </citation>
    <scope>NUCLEOTIDE SEQUENCE</scope>
    <source>
        <strain evidence="2">DSM 21036</strain>
    </source>
</reference>
<protein>
    <submittedName>
        <fullName evidence="2">Alpha/beta fold hydrolase</fullName>
    </submittedName>
</protein>
<dbReference type="InterPro" id="IPR045889">
    <property type="entry name" value="MES/HNL"/>
</dbReference>
<feature type="domain" description="AB hydrolase-1" evidence="1">
    <location>
        <begin position="11"/>
        <end position="277"/>
    </location>
</feature>
<dbReference type="SUPFAM" id="SSF53474">
    <property type="entry name" value="alpha/beta-Hydrolases"/>
    <property type="match status" value="1"/>
</dbReference>
<evidence type="ECO:0000313" key="2">
    <source>
        <dbReference type="EMBL" id="MDA0159509.1"/>
    </source>
</evidence>
<dbReference type="Gene3D" id="3.40.50.1820">
    <property type="entry name" value="alpha/beta hydrolase"/>
    <property type="match status" value="1"/>
</dbReference>
<keyword evidence="2" id="KW-0378">Hydrolase</keyword>
<keyword evidence="3" id="KW-1185">Reference proteome</keyword>
<sequence>MGLFHQHARTFLFVHGAWHTAAHWNKVAEQLTEQGHRVHALDLPGSGLDAGFPRSYLNNDFEAFATEPSPVGGVHLSDYRDAIVTEIKRLSEHGRVTLVGHSFGGLAITQAAEVVPELIERLVYLTAYVPAKQANGATLAALPEGASSISGAILVGDPMATGAMRINPRDADPEYVEKGRLALYGDVSTEQYLRFASYLNPDLPMAVAFDDARGTPERWGSVPRTFIRTTEDRTVPLALQDRMIAEADAFTPGNRFEVRSLPSSHSPFASMPGRLAEVLTT</sequence>
<dbReference type="RefSeq" id="WP_270038353.1">
    <property type="nucleotide sequence ID" value="NZ_JAPDOD010000002.1"/>
</dbReference>
<evidence type="ECO:0000259" key="1">
    <source>
        <dbReference type="Pfam" id="PF12697"/>
    </source>
</evidence>
<dbReference type="AlphaFoldDB" id="A0A9X3RYU1"/>
<dbReference type="GO" id="GO:0080032">
    <property type="term" value="F:methyl jasmonate esterase activity"/>
    <property type="evidence" value="ECO:0007669"/>
    <property type="project" value="TreeGrafter"/>
</dbReference>
<dbReference type="InterPro" id="IPR029058">
    <property type="entry name" value="AB_hydrolase_fold"/>
</dbReference>
<dbReference type="PANTHER" id="PTHR10992:SF1086">
    <property type="entry name" value="AB HYDROLASE-1 DOMAIN-CONTAINING PROTEIN"/>
    <property type="match status" value="1"/>
</dbReference>
<dbReference type="GO" id="GO:0080030">
    <property type="term" value="F:methyl indole-3-acetate esterase activity"/>
    <property type="evidence" value="ECO:0007669"/>
    <property type="project" value="TreeGrafter"/>
</dbReference>
<dbReference type="Pfam" id="PF12697">
    <property type="entry name" value="Abhydrolase_6"/>
    <property type="match status" value="1"/>
</dbReference>
<comment type="caution">
    <text evidence="2">The sequence shown here is derived from an EMBL/GenBank/DDBJ whole genome shotgun (WGS) entry which is preliminary data.</text>
</comment>
<dbReference type="PANTHER" id="PTHR10992">
    <property type="entry name" value="METHYLESTERASE FAMILY MEMBER"/>
    <property type="match status" value="1"/>
</dbReference>
<dbReference type="Proteomes" id="UP001149140">
    <property type="component" value="Unassembled WGS sequence"/>
</dbReference>
<proteinExistence type="predicted"/>
<gene>
    <name evidence="2" type="ORF">OM076_04475</name>
</gene>
<name>A0A9X3RYU1_9ACTN</name>
<dbReference type="EMBL" id="JAPDOD010000002">
    <property type="protein sequence ID" value="MDA0159509.1"/>
    <property type="molecule type" value="Genomic_DNA"/>
</dbReference>
<dbReference type="InterPro" id="IPR000073">
    <property type="entry name" value="AB_hydrolase_1"/>
</dbReference>
<organism evidence="2 3">
    <name type="scientific">Solirubrobacter ginsenosidimutans</name>
    <dbReference type="NCBI Taxonomy" id="490573"/>
    <lineage>
        <taxon>Bacteria</taxon>
        <taxon>Bacillati</taxon>
        <taxon>Actinomycetota</taxon>
        <taxon>Thermoleophilia</taxon>
        <taxon>Solirubrobacterales</taxon>
        <taxon>Solirubrobacteraceae</taxon>
        <taxon>Solirubrobacter</taxon>
    </lineage>
</organism>
<evidence type="ECO:0000313" key="3">
    <source>
        <dbReference type="Proteomes" id="UP001149140"/>
    </source>
</evidence>
<accession>A0A9X3RYU1</accession>